<evidence type="ECO:0000313" key="2">
    <source>
        <dbReference type="EMBL" id="SDV49719.1"/>
    </source>
</evidence>
<dbReference type="InterPro" id="IPR036622">
    <property type="entry name" value="LigA_sf"/>
</dbReference>
<dbReference type="Pfam" id="PF07746">
    <property type="entry name" value="LigA"/>
    <property type="match status" value="1"/>
</dbReference>
<keyword evidence="2" id="KW-0223">Dioxygenase</keyword>
<keyword evidence="3" id="KW-1185">Reference proteome</keyword>
<dbReference type="AlphaFoldDB" id="A0A1H2PS06"/>
<dbReference type="EMBL" id="FNLO01000009">
    <property type="protein sequence ID" value="SDV49719.1"/>
    <property type="molecule type" value="Genomic_DNA"/>
</dbReference>
<feature type="domain" description="Extradiol ring-cleavage dioxygenase LigAB LigA subunit" evidence="1">
    <location>
        <begin position="36"/>
        <end position="114"/>
    </location>
</feature>
<dbReference type="Proteomes" id="UP000243719">
    <property type="component" value="Unassembled WGS sequence"/>
</dbReference>
<dbReference type="InterPro" id="IPR011986">
    <property type="entry name" value="Xdiol_dOase_LigA"/>
</dbReference>
<proteinExistence type="predicted"/>
<dbReference type="SUPFAM" id="SSF48076">
    <property type="entry name" value="LigA subunit of an aromatic-ring-opening dioxygenase LigAB"/>
    <property type="match status" value="1"/>
</dbReference>
<sequence length="132" mass="14075">MRGSCDAAALPLPACDLDEPGTILFTSERALAGRALNRFALSLRAAQARDAFLADEGAYMARYDLTPSVQAAVRKRDWTALLYAGGHLQAILKLAATVGESLWHIGAHNVGTDVGTLQAACPRHVDFLPSRS</sequence>
<evidence type="ECO:0000313" key="3">
    <source>
        <dbReference type="Proteomes" id="UP000243719"/>
    </source>
</evidence>
<reference evidence="3" key="1">
    <citation type="submission" date="2016-09" db="EMBL/GenBank/DDBJ databases">
        <authorList>
            <person name="Varghese N."/>
            <person name="Submissions S."/>
        </authorList>
    </citation>
    <scope>NUCLEOTIDE SEQUENCE [LARGE SCALE GENOMIC DNA]</scope>
    <source>
        <strain evidence="3">JS23</strain>
    </source>
</reference>
<protein>
    <submittedName>
        <fullName evidence="2">Protocatechuate 4,5-dioxygenase alpha subunit</fullName>
    </submittedName>
</protein>
<dbReference type="GO" id="GO:0051213">
    <property type="term" value="F:dioxygenase activity"/>
    <property type="evidence" value="ECO:0007669"/>
    <property type="project" value="UniProtKB-KW"/>
</dbReference>
<keyword evidence="2" id="KW-0560">Oxidoreductase</keyword>
<accession>A0A1H2PS06</accession>
<dbReference type="STRING" id="1770053.SAMN05216551_10977"/>
<name>A0A1H2PS06_9BURK</name>
<evidence type="ECO:0000259" key="1">
    <source>
        <dbReference type="Pfam" id="PF07746"/>
    </source>
</evidence>
<gene>
    <name evidence="2" type="ORF">SAMN05216551_10977</name>
</gene>
<dbReference type="Gene3D" id="1.10.700.10">
    <property type="entry name" value="Dioxygenase LigAB, LigA subunit"/>
    <property type="match status" value="1"/>
</dbReference>
<organism evidence="2 3">
    <name type="scientific">Chitinasiproducens palmae</name>
    <dbReference type="NCBI Taxonomy" id="1770053"/>
    <lineage>
        <taxon>Bacteria</taxon>
        <taxon>Pseudomonadati</taxon>
        <taxon>Pseudomonadota</taxon>
        <taxon>Betaproteobacteria</taxon>
        <taxon>Burkholderiales</taxon>
        <taxon>Burkholderiaceae</taxon>
        <taxon>Chitinasiproducens</taxon>
    </lineage>
</organism>